<gene>
    <name evidence="4" type="ORF">KSZ_11080</name>
</gene>
<feature type="domain" description="Gfo/Idh/MocA-like oxidoreductase N-terminal" evidence="2">
    <location>
        <begin position="5"/>
        <end position="132"/>
    </location>
</feature>
<feature type="domain" description="Gfo/Idh/MocA-like oxidoreductase C-terminal" evidence="3">
    <location>
        <begin position="145"/>
        <end position="427"/>
    </location>
</feature>
<sequence>MQKKRYALVGTGSRSRMFIDALLGPYHEIAELVALCDLSQVRMDWHNQRIQESTGEPPLPTYLAEQFEQMIGETRPDTVIVTTMDSTHHIYIVRAMELGCDVITEKPMTIDIEKMRAIFEAQERTGRSLRVSFNYRYTPAYTAFREQIMRGVIGKPLAMDFAWLLDTSHGADYFRRWHREKQNSGGLFVHKATHHFDLVNWWLDTYPSEVFAMGALQFYGQHNAEERSERYDYQRYTGVDAARNDPFALTLETNPMLRGLYLDAEKETGYLRDRNVFGEPITIEDTMRLIARYQNGVLLSYSLIAYSPWEGLRVAITGTKGRLEMDIVENIHQIQSDGEGKESASKGPFKSTSIRVYPMFGVPYTVEVPESVGGHGGGDPILLEHLFSPQPPYDPYRRAASHIDGAASILVGIAANQSMQTGQMVKIDDLFRLPTKAAQ</sequence>
<dbReference type="Pfam" id="PF01408">
    <property type="entry name" value="GFO_IDH_MocA"/>
    <property type="match status" value="1"/>
</dbReference>
<dbReference type="Pfam" id="PF02894">
    <property type="entry name" value="GFO_IDH_MocA_C"/>
    <property type="match status" value="1"/>
</dbReference>
<dbReference type="Gene3D" id="3.30.360.10">
    <property type="entry name" value="Dihydrodipicolinate Reductase, domain 2"/>
    <property type="match status" value="1"/>
</dbReference>
<dbReference type="SUPFAM" id="SSF51735">
    <property type="entry name" value="NAD(P)-binding Rossmann-fold domains"/>
    <property type="match status" value="1"/>
</dbReference>
<comment type="caution">
    <text evidence="4">The sequence shown here is derived from an EMBL/GenBank/DDBJ whole genome shotgun (WGS) entry which is preliminary data.</text>
</comment>
<dbReference type="PANTHER" id="PTHR43377:SF2">
    <property type="entry name" value="BINDING ROSSMANN FOLD OXIDOREDUCTASE, PUTATIVE (AFU_ORTHOLOGUE AFUA_4G00560)-RELATED"/>
    <property type="match status" value="1"/>
</dbReference>
<reference evidence="4 5" key="1">
    <citation type="journal article" date="2021" name="Int. J. Syst. Evol. Microbiol.">
        <title>Reticulibacter mediterranei gen. nov., sp. nov., within the new family Reticulibacteraceae fam. nov., and Ktedonospora formicarum gen. nov., sp. nov., Ktedonobacter robiniae sp. nov., Dictyobacter formicarum sp. nov. and Dictyobacter arantiisoli sp. nov., belonging to the class Ktedonobacteria.</title>
        <authorList>
            <person name="Yabe S."/>
            <person name="Zheng Y."/>
            <person name="Wang C.M."/>
            <person name="Sakai Y."/>
            <person name="Abe K."/>
            <person name="Yokota A."/>
            <person name="Donadio S."/>
            <person name="Cavaletti L."/>
            <person name="Monciardini P."/>
        </authorList>
    </citation>
    <scope>NUCLEOTIDE SEQUENCE [LARGE SCALE GENOMIC DNA]</scope>
    <source>
        <strain evidence="4 5">SOSP1-9</strain>
    </source>
</reference>
<dbReference type="InterPro" id="IPR051450">
    <property type="entry name" value="Gfo/Idh/MocA_Oxidoreductases"/>
</dbReference>
<comment type="similarity">
    <text evidence="1">Belongs to the Gfo/Idh/MocA family.</text>
</comment>
<accession>A0ABQ3VAD4</accession>
<dbReference type="SUPFAM" id="SSF55347">
    <property type="entry name" value="Glyceraldehyde-3-phosphate dehydrogenase-like, C-terminal domain"/>
    <property type="match status" value="1"/>
</dbReference>
<dbReference type="PANTHER" id="PTHR43377">
    <property type="entry name" value="BILIVERDIN REDUCTASE A"/>
    <property type="match status" value="1"/>
</dbReference>
<evidence type="ECO:0000313" key="5">
    <source>
        <dbReference type="Proteomes" id="UP000635565"/>
    </source>
</evidence>
<organism evidence="4 5">
    <name type="scientific">Dictyobacter formicarum</name>
    <dbReference type="NCBI Taxonomy" id="2778368"/>
    <lineage>
        <taxon>Bacteria</taxon>
        <taxon>Bacillati</taxon>
        <taxon>Chloroflexota</taxon>
        <taxon>Ktedonobacteria</taxon>
        <taxon>Ktedonobacterales</taxon>
        <taxon>Dictyobacteraceae</taxon>
        <taxon>Dictyobacter</taxon>
    </lineage>
</organism>
<protein>
    <submittedName>
        <fullName evidence="4">Dehydrogenase</fullName>
    </submittedName>
</protein>
<dbReference type="Proteomes" id="UP000635565">
    <property type="component" value="Unassembled WGS sequence"/>
</dbReference>
<dbReference type="InterPro" id="IPR000683">
    <property type="entry name" value="Gfo/Idh/MocA-like_OxRdtase_N"/>
</dbReference>
<dbReference type="Gene3D" id="3.40.50.720">
    <property type="entry name" value="NAD(P)-binding Rossmann-like Domain"/>
    <property type="match status" value="1"/>
</dbReference>
<keyword evidence="5" id="KW-1185">Reference proteome</keyword>
<dbReference type="InterPro" id="IPR036291">
    <property type="entry name" value="NAD(P)-bd_dom_sf"/>
</dbReference>
<dbReference type="EMBL" id="BNJJ01000003">
    <property type="protein sequence ID" value="GHO83102.1"/>
    <property type="molecule type" value="Genomic_DNA"/>
</dbReference>
<proteinExistence type="inferred from homology"/>
<evidence type="ECO:0000259" key="3">
    <source>
        <dbReference type="Pfam" id="PF02894"/>
    </source>
</evidence>
<dbReference type="InterPro" id="IPR004104">
    <property type="entry name" value="Gfo/Idh/MocA-like_OxRdtase_C"/>
</dbReference>
<evidence type="ECO:0000259" key="2">
    <source>
        <dbReference type="Pfam" id="PF01408"/>
    </source>
</evidence>
<evidence type="ECO:0000313" key="4">
    <source>
        <dbReference type="EMBL" id="GHO83102.1"/>
    </source>
</evidence>
<evidence type="ECO:0000256" key="1">
    <source>
        <dbReference type="ARBA" id="ARBA00010928"/>
    </source>
</evidence>
<name>A0ABQ3VAD4_9CHLR</name>
<dbReference type="RefSeq" id="WP_201360751.1">
    <property type="nucleotide sequence ID" value="NZ_BNJJ01000003.1"/>
</dbReference>